<name>A0A2P6N0D5_9EUKA</name>
<evidence type="ECO:0000259" key="4">
    <source>
        <dbReference type="SMART" id="SM00642"/>
    </source>
</evidence>
<dbReference type="GO" id="GO:0004556">
    <property type="term" value="F:alpha-amylase activity"/>
    <property type="evidence" value="ECO:0007669"/>
    <property type="project" value="TreeGrafter"/>
</dbReference>
<comment type="caution">
    <text evidence="5">The sequence shown here is derived from an EMBL/GenBank/DDBJ whole genome shotgun (WGS) entry which is preliminary data.</text>
</comment>
<dbReference type="FunFam" id="3.90.400.10:FF:000002">
    <property type="entry name" value="Sucrose isomerase"/>
    <property type="match status" value="1"/>
</dbReference>
<dbReference type="CDD" id="cd11333">
    <property type="entry name" value="AmyAc_SI_OligoGlu_DGase"/>
    <property type="match status" value="1"/>
</dbReference>
<accession>A0A2P6N0D5</accession>
<organism evidence="5 6">
    <name type="scientific">Planoprotostelium fungivorum</name>
    <dbReference type="NCBI Taxonomy" id="1890364"/>
    <lineage>
        <taxon>Eukaryota</taxon>
        <taxon>Amoebozoa</taxon>
        <taxon>Evosea</taxon>
        <taxon>Variosea</taxon>
        <taxon>Cavosteliida</taxon>
        <taxon>Cavosteliaceae</taxon>
        <taxon>Planoprotostelium</taxon>
    </lineage>
</organism>
<dbReference type="SUPFAM" id="SSF51011">
    <property type="entry name" value="Glycosyl hydrolase domain"/>
    <property type="match status" value="1"/>
</dbReference>
<dbReference type="InterPro" id="IPR006047">
    <property type="entry name" value="GH13_cat_dom"/>
</dbReference>
<evidence type="ECO:0000256" key="3">
    <source>
        <dbReference type="ARBA" id="ARBA00023295"/>
    </source>
</evidence>
<dbReference type="FunFam" id="2.60.40.1180:FF:000007">
    <property type="entry name" value="Sucrose isomerase"/>
    <property type="match status" value="1"/>
</dbReference>
<evidence type="ECO:0000313" key="6">
    <source>
        <dbReference type="Proteomes" id="UP000241769"/>
    </source>
</evidence>
<evidence type="ECO:0000256" key="1">
    <source>
        <dbReference type="ARBA" id="ARBA00008061"/>
    </source>
</evidence>
<dbReference type="PANTHER" id="PTHR10357:SF179">
    <property type="entry name" value="NEUTRAL AND BASIC AMINO ACID TRANSPORT PROTEIN RBAT"/>
    <property type="match status" value="1"/>
</dbReference>
<dbReference type="Proteomes" id="UP000241769">
    <property type="component" value="Unassembled WGS sequence"/>
</dbReference>
<evidence type="ECO:0000256" key="2">
    <source>
        <dbReference type="ARBA" id="ARBA00022801"/>
    </source>
</evidence>
<dbReference type="Gene3D" id="3.90.400.10">
    <property type="entry name" value="Oligo-1,6-glucosidase, Domain 2"/>
    <property type="match status" value="1"/>
</dbReference>
<dbReference type="AlphaFoldDB" id="A0A2P6N0D5"/>
<dbReference type="GO" id="GO:0009313">
    <property type="term" value="P:oligosaccharide catabolic process"/>
    <property type="evidence" value="ECO:0007669"/>
    <property type="project" value="TreeGrafter"/>
</dbReference>
<dbReference type="Gene3D" id="2.60.40.1180">
    <property type="entry name" value="Golgi alpha-mannosidase II"/>
    <property type="match status" value="1"/>
</dbReference>
<dbReference type="Gene3D" id="3.20.20.80">
    <property type="entry name" value="Glycosidases"/>
    <property type="match status" value="1"/>
</dbReference>
<gene>
    <name evidence="5" type="ORF">PROFUN_14281</name>
</gene>
<evidence type="ECO:0000313" key="5">
    <source>
        <dbReference type="EMBL" id="PRP77428.1"/>
    </source>
</evidence>
<dbReference type="SUPFAM" id="SSF51445">
    <property type="entry name" value="(Trans)glycosidases"/>
    <property type="match status" value="1"/>
</dbReference>
<comment type="similarity">
    <text evidence="1">Belongs to the glycosyl hydrolase 13 family.</text>
</comment>
<dbReference type="SMART" id="SM00642">
    <property type="entry name" value="Aamy"/>
    <property type="match status" value="1"/>
</dbReference>
<keyword evidence="3" id="KW-0326">Glycosidase</keyword>
<dbReference type="InterPro" id="IPR056300">
    <property type="entry name" value="SusG-like_C"/>
</dbReference>
<dbReference type="InterPro" id="IPR013780">
    <property type="entry name" value="Glyco_hydro_b"/>
</dbReference>
<dbReference type="STRING" id="1890364.A0A2P6N0D5"/>
<reference evidence="5 6" key="1">
    <citation type="journal article" date="2018" name="Genome Biol. Evol.">
        <title>Multiple Roots of Fruiting Body Formation in Amoebozoa.</title>
        <authorList>
            <person name="Hillmann F."/>
            <person name="Forbes G."/>
            <person name="Novohradska S."/>
            <person name="Ferling I."/>
            <person name="Riege K."/>
            <person name="Groth M."/>
            <person name="Westermann M."/>
            <person name="Marz M."/>
            <person name="Spaller T."/>
            <person name="Winckler T."/>
            <person name="Schaap P."/>
            <person name="Glockner G."/>
        </authorList>
    </citation>
    <scope>NUCLEOTIDE SEQUENCE [LARGE SCALE GENOMIC DNA]</scope>
    <source>
        <strain evidence="5 6">Jena</strain>
    </source>
</reference>
<dbReference type="NCBIfam" id="NF008183">
    <property type="entry name" value="PRK10933.1"/>
    <property type="match status" value="1"/>
</dbReference>
<keyword evidence="6" id="KW-1185">Reference proteome</keyword>
<dbReference type="OrthoDB" id="1740265at2759"/>
<keyword evidence="2" id="KW-0378">Hydrolase</keyword>
<proteinExistence type="inferred from homology"/>
<dbReference type="FunFam" id="3.20.20.80:FF:000064">
    <property type="entry name" value="Oligo-1,6-glucosidase"/>
    <property type="match status" value="1"/>
</dbReference>
<protein>
    <submittedName>
        <fullName evidence="5">Oligo-1,6-glucosidase</fullName>
    </submittedName>
</protein>
<sequence length="572" mass="65949">MSSETEQVKWWKELVVYQVYPRSYKDSNGDGVGDIGGLIQSLDYIQSLGVDAIWLSPVYPSPNEDNGYDISDYCDIQPEFGTMQQWETFLAESHRRGLKVVMDIVVNHTSDQHNWFKEARKSKDNPYHDYYIWRTAEEGKLPNNWQSFFSGTVWQYNEATSEYYLHLFAKGQPDLNWENPKVREEVKKVIEFWAKKGVDGFRLDVINVISKTPGLPDASIKNPSDMFHWAGEHFFNGPKFIEWMTDVRKNVFDRYKVFTVGETPGVTPAHGKQYTHSVDGVVNMIFQFELVGIDQKPDGSKFDHVPAKLEDVKRVTNKWQLEIGRDGWNSNYLENHDQPRSVSRYGRDVGEERILSAKMLAAWYLFLKGTPYIYQGQEIGMTNVVFPSIKDYNDVETLNYYKEAREMGREEGDLMYGIRNKSRDNARTPMQWNASNHAGFTSGESSWLSVNPNYTEINVASAESDSNSILHFYRKILTLRKENKVAIYGDYNIIAEEHPQVFAYTRTSEEKQLLVCANFSDREAAVEFGEGQNLYGGAEKVLLDNYSHASPSQIRKGLKMKPYQVVVAIYDK</sequence>
<feature type="domain" description="Glycosyl hydrolase family 13 catalytic" evidence="4">
    <location>
        <begin position="18"/>
        <end position="427"/>
    </location>
</feature>
<dbReference type="Pfam" id="PF00128">
    <property type="entry name" value="Alpha-amylase"/>
    <property type="match status" value="1"/>
</dbReference>
<dbReference type="PANTHER" id="PTHR10357">
    <property type="entry name" value="ALPHA-AMYLASE FAMILY MEMBER"/>
    <property type="match status" value="1"/>
</dbReference>
<dbReference type="InParanoid" id="A0A2P6N0D5"/>
<dbReference type="Pfam" id="PF23915">
    <property type="entry name" value="SusG_C"/>
    <property type="match status" value="1"/>
</dbReference>
<dbReference type="InterPro" id="IPR045857">
    <property type="entry name" value="O16G_dom_2"/>
</dbReference>
<dbReference type="EMBL" id="MDYQ01000265">
    <property type="protein sequence ID" value="PRP77428.1"/>
    <property type="molecule type" value="Genomic_DNA"/>
</dbReference>
<dbReference type="InterPro" id="IPR017853">
    <property type="entry name" value="GH"/>
</dbReference>